<keyword evidence="3" id="KW-1185">Reference proteome</keyword>
<feature type="signal peptide" evidence="1">
    <location>
        <begin position="1"/>
        <end position="22"/>
    </location>
</feature>
<dbReference type="InterPro" id="IPR023614">
    <property type="entry name" value="Porin_dom_sf"/>
</dbReference>
<dbReference type="Gene3D" id="2.40.160.10">
    <property type="entry name" value="Porin"/>
    <property type="match status" value="1"/>
</dbReference>
<evidence type="ECO:0008006" key="4">
    <source>
        <dbReference type="Google" id="ProtNLM"/>
    </source>
</evidence>
<protein>
    <recommendedName>
        <fullName evidence="4">Porin</fullName>
    </recommendedName>
</protein>
<gene>
    <name evidence="2" type="ORF">GCM10022277_07220</name>
</gene>
<keyword evidence="1" id="KW-0732">Signal</keyword>
<feature type="chain" id="PRO_5046296500" description="Porin" evidence="1">
    <location>
        <begin position="23"/>
        <end position="360"/>
    </location>
</feature>
<organism evidence="2 3">
    <name type="scientific">Litoribacillus peritrichatus</name>
    <dbReference type="NCBI Taxonomy" id="718191"/>
    <lineage>
        <taxon>Bacteria</taxon>
        <taxon>Pseudomonadati</taxon>
        <taxon>Pseudomonadota</taxon>
        <taxon>Gammaproteobacteria</taxon>
        <taxon>Oceanospirillales</taxon>
        <taxon>Oceanospirillaceae</taxon>
        <taxon>Litoribacillus</taxon>
    </lineage>
</organism>
<dbReference type="RefSeq" id="WP_344795582.1">
    <property type="nucleotide sequence ID" value="NZ_BAABBN010000004.1"/>
</dbReference>
<evidence type="ECO:0000256" key="1">
    <source>
        <dbReference type="SAM" id="SignalP"/>
    </source>
</evidence>
<reference evidence="3" key="1">
    <citation type="journal article" date="2019" name="Int. J. Syst. Evol. Microbiol.">
        <title>The Global Catalogue of Microorganisms (GCM) 10K type strain sequencing project: providing services to taxonomists for standard genome sequencing and annotation.</title>
        <authorList>
            <consortium name="The Broad Institute Genomics Platform"/>
            <consortium name="The Broad Institute Genome Sequencing Center for Infectious Disease"/>
            <person name="Wu L."/>
            <person name="Ma J."/>
        </authorList>
    </citation>
    <scope>NUCLEOTIDE SEQUENCE [LARGE SCALE GENOMIC DNA]</scope>
    <source>
        <strain evidence="3">JCM 17551</strain>
    </source>
</reference>
<sequence length="360" mass="39680">MKIRVSPLILAILSASATQVLADDDLSINGFLSAGVGTLSTDDIAINGYDEDVSFKPDTVLGLQVSKHIQGKFSLTGQLVARGPEEFDLDAAWAYATYDHSDETSIRFGRLRAPFFYYSDFLEVGYAYNWIRPPAEVYRIGFSSIDGVDVTHQLYFGDIDASVQVYYGRFDDDLTIGGNDVDFDLTNFAGVVFNASMEPFAIRLSYHRAALTSEALSASAPPTDDEFLVDEDVSTFLESAFVYDDGDNQVVIELTALDHDSASLTDDTAFLVHYARRMNDFTPHITYAHEKDDVESGSTGDIQKAAGLENELVSYIAGLRYDVETNVALKIEAQYRDEKTRSAADGEDGMLYSAAIDMLF</sequence>
<proteinExistence type="predicted"/>
<comment type="caution">
    <text evidence="2">The sequence shown here is derived from an EMBL/GenBank/DDBJ whole genome shotgun (WGS) entry which is preliminary data.</text>
</comment>
<evidence type="ECO:0000313" key="3">
    <source>
        <dbReference type="Proteomes" id="UP001501565"/>
    </source>
</evidence>
<dbReference type="SUPFAM" id="SSF56935">
    <property type="entry name" value="Porins"/>
    <property type="match status" value="1"/>
</dbReference>
<name>A0ABP7M8Y5_9GAMM</name>
<dbReference type="EMBL" id="BAABBN010000004">
    <property type="protein sequence ID" value="GAA3915197.1"/>
    <property type="molecule type" value="Genomic_DNA"/>
</dbReference>
<dbReference type="Proteomes" id="UP001501565">
    <property type="component" value="Unassembled WGS sequence"/>
</dbReference>
<accession>A0ABP7M8Y5</accession>
<evidence type="ECO:0000313" key="2">
    <source>
        <dbReference type="EMBL" id="GAA3915197.1"/>
    </source>
</evidence>